<dbReference type="Proteomes" id="UP000051295">
    <property type="component" value="Unassembled WGS sequence"/>
</dbReference>
<dbReference type="CDD" id="cd01836">
    <property type="entry name" value="FeeA_FeeB_like"/>
    <property type="match status" value="1"/>
</dbReference>
<sequence>MRDTLRAALMAPVLVPQAAWVMMRAARLPEAAGPREGAAGQGAALRLLIVGDSSAAGVGVETQDDALAGRLVAHLAPRFRVHWRLEARGGATTASALADLGRMPRAGFDVAVIALGVNDAKNGMRRARWRRNYSDLVSLLKARFGVTRVVASGVPPLGAFPLLPPPLRGVLGARAAALDAELRALVAQDPALRYAPMEFPLDRRLMAADGFHPAAPLYDLWAGRVAERIGEG</sequence>
<organism evidence="2 3">
    <name type="scientific">Roseovarius atlanticus</name>
    <dbReference type="NCBI Taxonomy" id="1641875"/>
    <lineage>
        <taxon>Bacteria</taxon>
        <taxon>Pseudomonadati</taxon>
        <taxon>Pseudomonadota</taxon>
        <taxon>Alphaproteobacteria</taxon>
        <taxon>Rhodobacterales</taxon>
        <taxon>Roseobacteraceae</taxon>
        <taxon>Roseovarius</taxon>
    </lineage>
</organism>
<dbReference type="AlphaFoldDB" id="A0A0T5NUI1"/>
<accession>A0A0T5NUI1</accession>
<dbReference type="RefSeq" id="WP_057793228.1">
    <property type="nucleotide sequence ID" value="NZ_LAXJ01000009.1"/>
</dbReference>
<dbReference type="Gene3D" id="3.40.50.1110">
    <property type="entry name" value="SGNH hydrolase"/>
    <property type="match status" value="1"/>
</dbReference>
<gene>
    <name evidence="2" type="ORF">XM53_10985</name>
</gene>
<evidence type="ECO:0000313" key="3">
    <source>
        <dbReference type="Proteomes" id="UP000051295"/>
    </source>
</evidence>
<dbReference type="InterPro" id="IPR013830">
    <property type="entry name" value="SGNH_hydro"/>
</dbReference>
<evidence type="ECO:0000259" key="1">
    <source>
        <dbReference type="Pfam" id="PF13472"/>
    </source>
</evidence>
<dbReference type="EMBL" id="LAXJ01000009">
    <property type="protein sequence ID" value="KRS12600.1"/>
    <property type="molecule type" value="Genomic_DNA"/>
</dbReference>
<name>A0A0T5NUI1_9RHOB</name>
<proteinExistence type="predicted"/>
<dbReference type="STRING" id="1641875.XM53_10985"/>
<dbReference type="InterPro" id="IPR036514">
    <property type="entry name" value="SGNH_hydro_sf"/>
</dbReference>
<evidence type="ECO:0000313" key="2">
    <source>
        <dbReference type="EMBL" id="KRS12600.1"/>
    </source>
</evidence>
<dbReference type="OrthoDB" id="9804395at2"/>
<reference evidence="2 3" key="1">
    <citation type="submission" date="2015-04" db="EMBL/GenBank/DDBJ databases">
        <title>The draft genome sequence of Roseovarius sp.R12b.</title>
        <authorList>
            <person name="Li G."/>
            <person name="Lai Q."/>
            <person name="Shao Z."/>
            <person name="Yan P."/>
        </authorList>
    </citation>
    <scope>NUCLEOTIDE SEQUENCE [LARGE SCALE GENOMIC DNA]</scope>
    <source>
        <strain evidence="2 3">R12B</strain>
    </source>
</reference>
<dbReference type="Pfam" id="PF13472">
    <property type="entry name" value="Lipase_GDSL_2"/>
    <property type="match status" value="1"/>
</dbReference>
<dbReference type="PATRIC" id="fig|1641875.4.peg.4620"/>
<keyword evidence="3" id="KW-1185">Reference proteome</keyword>
<comment type="caution">
    <text evidence="2">The sequence shown here is derived from an EMBL/GenBank/DDBJ whole genome shotgun (WGS) entry which is preliminary data.</text>
</comment>
<feature type="domain" description="SGNH hydrolase-type esterase" evidence="1">
    <location>
        <begin position="50"/>
        <end position="218"/>
    </location>
</feature>
<dbReference type="GO" id="GO:0016788">
    <property type="term" value="F:hydrolase activity, acting on ester bonds"/>
    <property type="evidence" value="ECO:0007669"/>
    <property type="project" value="UniProtKB-ARBA"/>
</dbReference>
<dbReference type="SUPFAM" id="SSF52266">
    <property type="entry name" value="SGNH hydrolase"/>
    <property type="match status" value="1"/>
</dbReference>
<protein>
    <recommendedName>
        <fullName evidence="1">SGNH hydrolase-type esterase domain-containing protein</fullName>
    </recommendedName>
</protein>